<proteinExistence type="predicted"/>
<keyword evidence="2" id="KW-1185">Reference proteome</keyword>
<gene>
    <name evidence="1" type="ORF">BO79DRAFT_214996</name>
</gene>
<dbReference type="EMBL" id="KZ824540">
    <property type="protein sequence ID" value="RAK92053.1"/>
    <property type="molecule type" value="Genomic_DNA"/>
</dbReference>
<evidence type="ECO:0000313" key="2">
    <source>
        <dbReference type="Proteomes" id="UP000249748"/>
    </source>
</evidence>
<dbReference type="Proteomes" id="UP000249748">
    <property type="component" value="Unassembled WGS sequence"/>
</dbReference>
<evidence type="ECO:0000313" key="1">
    <source>
        <dbReference type="EMBL" id="RAK92053.1"/>
    </source>
</evidence>
<name>A0ACD1INR1_9EURO</name>
<accession>A0ACD1INR1</accession>
<reference evidence="1" key="1">
    <citation type="submission" date="2018-02" db="EMBL/GenBank/DDBJ databases">
        <title>The genomes of Aspergillus section Nigri reveals drivers in fungal speciation.</title>
        <authorList>
            <consortium name="DOE Joint Genome Institute"/>
            <person name="Vesth T.C."/>
            <person name="Nybo J."/>
            <person name="Theobald S."/>
            <person name="Brandl J."/>
            <person name="Frisvad J.C."/>
            <person name="Nielsen K.F."/>
            <person name="Lyhne E.K."/>
            <person name="Kogle M.E."/>
            <person name="Kuo A."/>
            <person name="Riley R."/>
            <person name="Clum A."/>
            <person name="Nolan M."/>
            <person name="Lipzen A."/>
            <person name="Salamov A."/>
            <person name="Henrissat B."/>
            <person name="Wiebenga A."/>
            <person name="De vries R.P."/>
            <person name="Grigoriev I.V."/>
            <person name="Mortensen U.H."/>
            <person name="Andersen M.R."/>
            <person name="Baker S.E."/>
        </authorList>
    </citation>
    <scope>NUCLEOTIDE SEQUENCE</scope>
    <source>
        <strain evidence="1">CBS 115574</strain>
    </source>
</reference>
<organism evidence="1 2">
    <name type="scientific">Aspergillus costaricaensis CBS 115574</name>
    <dbReference type="NCBI Taxonomy" id="1448317"/>
    <lineage>
        <taxon>Eukaryota</taxon>
        <taxon>Fungi</taxon>
        <taxon>Dikarya</taxon>
        <taxon>Ascomycota</taxon>
        <taxon>Pezizomycotina</taxon>
        <taxon>Eurotiomycetes</taxon>
        <taxon>Eurotiomycetidae</taxon>
        <taxon>Eurotiales</taxon>
        <taxon>Aspergillaceae</taxon>
        <taxon>Aspergillus</taxon>
        <taxon>Aspergillus subgen. Circumdati</taxon>
    </lineage>
</organism>
<protein>
    <submittedName>
        <fullName evidence="1">Uncharacterized protein</fullName>
    </submittedName>
</protein>
<sequence length="372" mass="40692">MSQINPDDFRNTLMAAVQQHNSRYASSHNLAIRWADDDTNAARDVANFQTLLERLSLPRAQELVIGKHDKTPVWTIQGAFRNKLSAAKSSPGRSLVTVHYSGHGLLVDGALSFADTVAGERTFSANVTLFYLVASSNYGGYLAETDKVDVLFILDCCYSHMALRGVEVSPRVVEMIATVDINDPLAFAPPQNTFTSKIISEVVRRQREGHRYIEMADLIQTLRACPNAIKKPTHGITIGNHSICLPLTGLANVDPTTIAPTLRAVFSVHLARNMNKEEVERLANWVKTLPSGMDITLDGVYTAESMIYILSSAYSVYLKIAGIPGYKLVAEVTSHNLVRTLSQPPATGGAGSSPQKGRDKKENIKLMPPKTS</sequence>